<sequence>MTTLLDKQRIIAITTLLGFILLWHTYEAVHDVSNASTSLSAEVALAVERESSSNASKNPPLLNECGHPVSSSTNQPQPVVCSKEHQRAIEYCSTDDHNHDEKRKDKNAVAWEERRPYSITPSLEDGYNNLPECRDVGEYLTSIKLGRRVWNENVTTDVPMVKETIPSKFVPSHCHVPLLPPSPEKTCEILNQFSHVILHGDSLTRHLRQAMLMAMRGDYITGGLPYMSEETKKLCSCDGTFSENIKCRKIDLYFPNVVQPKDFPGAKVCANLDSVNQSFAFGKVVEGWDGDGYPKNNIDWEAVDCTNEEYRGMLLYLQGGMHYGCNASRTFERMVEPVLSNPKYQECRRRGKILTLWNGLRAQSRTMDEKYPHQSKENAIVFNEEMKQLFQSRDDIKLGKDVLVLDWYNMTSDAPSSDGVHSLSDVNLAMAAQILYLIEHWPWPKETKVAIPEVSSSSSSLHQTSDQVATTAVPKPQPSTNRERTPTVHFRTYADERFVKSKRRILQEANETGWFKTVQGLGPEDLSESFRNRFREILELKRGGGYWIWKYAVIEQTLKEMEDGDFLVYLDAGSSINKGGELRFRDYLEMVDESEYDMICIQLRFPEHRWTTKHVFDAFNVTKSDTGIYYTGQYEGGTLLMQKGPHLMKWLSKVNEVLTKDAWLITDKYNNKAREFDNQFKEGRHDQSISSVSRKQIGCVRLDSSESHTSDDDKPFHVTRIKE</sequence>
<dbReference type="KEGG" id="tps:THAPSDRAFT_11718"/>
<dbReference type="HOGENOM" id="CLU_382894_0_0_1"/>
<proteinExistence type="predicted"/>
<evidence type="ECO:0000313" key="3">
    <source>
        <dbReference type="Proteomes" id="UP000001449"/>
    </source>
</evidence>
<feature type="region of interest" description="Disordered" evidence="1">
    <location>
        <begin position="50"/>
        <end position="77"/>
    </location>
</feature>
<evidence type="ECO:0000256" key="1">
    <source>
        <dbReference type="SAM" id="MobiDB-lite"/>
    </source>
</evidence>
<reference evidence="2 3" key="2">
    <citation type="journal article" date="2008" name="Nature">
        <title>The Phaeodactylum genome reveals the evolutionary history of diatom genomes.</title>
        <authorList>
            <person name="Bowler C."/>
            <person name="Allen A.E."/>
            <person name="Badger J.H."/>
            <person name="Grimwood J."/>
            <person name="Jabbari K."/>
            <person name="Kuo A."/>
            <person name="Maheswari U."/>
            <person name="Martens C."/>
            <person name="Maumus F."/>
            <person name="Otillar R.P."/>
            <person name="Rayko E."/>
            <person name="Salamov A."/>
            <person name="Vandepoele K."/>
            <person name="Beszteri B."/>
            <person name="Gruber A."/>
            <person name="Heijde M."/>
            <person name="Katinka M."/>
            <person name="Mock T."/>
            <person name="Valentin K."/>
            <person name="Verret F."/>
            <person name="Berges J.A."/>
            <person name="Brownlee C."/>
            <person name="Cadoret J.P."/>
            <person name="Chiovitti A."/>
            <person name="Choi C.J."/>
            <person name="Coesel S."/>
            <person name="De Martino A."/>
            <person name="Detter J.C."/>
            <person name="Durkin C."/>
            <person name="Falciatore A."/>
            <person name="Fournet J."/>
            <person name="Haruta M."/>
            <person name="Huysman M.J."/>
            <person name="Jenkins B.D."/>
            <person name="Jiroutova K."/>
            <person name="Jorgensen R.E."/>
            <person name="Joubert Y."/>
            <person name="Kaplan A."/>
            <person name="Kroger N."/>
            <person name="Kroth P.G."/>
            <person name="La Roche J."/>
            <person name="Lindquist E."/>
            <person name="Lommer M."/>
            <person name="Martin-Jezequel V."/>
            <person name="Lopez P.J."/>
            <person name="Lucas S."/>
            <person name="Mangogna M."/>
            <person name="McGinnis K."/>
            <person name="Medlin L.K."/>
            <person name="Montsant A."/>
            <person name="Oudot-Le Secq M.P."/>
            <person name="Napoli C."/>
            <person name="Obornik M."/>
            <person name="Parker M.S."/>
            <person name="Petit J.L."/>
            <person name="Porcel B.M."/>
            <person name="Poulsen N."/>
            <person name="Robison M."/>
            <person name="Rychlewski L."/>
            <person name="Rynearson T.A."/>
            <person name="Schmutz J."/>
            <person name="Shapiro H."/>
            <person name="Siaut M."/>
            <person name="Stanley M."/>
            <person name="Sussman M.R."/>
            <person name="Taylor A.R."/>
            <person name="Vardi A."/>
            <person name="von Dassow P."/>
            <person name="Vyverman W."/>
            <person name="Willis A."/>
            <person name="Wyrwicz L.S."/>
            <person name="Rokhsar D.S."/>
            <person name="Weissenbach J."/>
            <person name="Armbrust E.V."/>
            <person name="Green B.R."/>
            <person name="Van de Peer Y."/>
            <person name="Grigoriev I.V."/>
        </authorList>
    </citation>
    <scope>NUCLEOTIDE SEQUENCE [LARGE SCALE GENOMIC DNA]</scope>
    <source>
        <strain evidence="2 3">CCMP1335</strain>
    </source>
</reference>
<dbReference type="eggNOG" id="KOG2619">
    <property type="taxonomic scope" value="Eukaryota"/>
</dbReference>
<organism evidence="2 3">
    <name type="scientific">Thalassiosira pseudonana</name>
    <name type="common">Marine diatom</name>
    <name type="synonym">Cyclotella nana</name>
    <dbReference type="NCBI Taxonomy" id="35128"/>
    <lineage>
        <taxon>Eukaryota</taxon>
        <taxon>Sar</taxon>
        <taxon>Stramenopiles</taxon>
        <taxon>Ochrophyta</taxon>
        <taxon>Bacillariophyta</taxon>
        <taxon>Coscinodiscophyceae</taxon>
        <taxon>Thalassiosirophycidae</taxon>
        <taxon>Thalassiosirales</taxon>
        <taxon>Thalassiosiraceae</taxon>
        <taxon>Thalassiosira</taxon>
    </lineage>
</organism>
<dbReference type="GeneID" id="7442798"/>
<feature type="compositionally biased region" description="Polar residues" evidence="1">
    <location>
        <begin position="461"/>
        <end position="470"/>
    </location>
</feature>
<dbReference type="RefSeq" id="XP_002294824.1">
    <property type="nucleotide sequence ID" value="XM_002294788.1"/>
</dbReference>
<dbReference type="EMBL" id="CM000653">
    <property type="protein sequence ID" value="EED87604.1"/>
    <property type="molecule type" value="Genomic_DNA"/>
</dbReference>
<feature type="region of interest" description="Disordered" evidence="1">
    <location>
        <begin position="460"/>
        <end position="484"/>
    </location>
</feature>
<name>B8CFC6_THAPS</name>
<keyword evidence="3" id="KW-1185">Reference proteome</keyword>
<dbReference type="PaxDb" id="35128-Thaps11718"/>
<dbReference type="AlphaFoldDB" id="B8CFC6"/>
<evidence type="ECO:0000313" key="2">
    <source>
        <dbReference type="EMBL" id="EED87604.1"/>
    </source>
</evidence>
<dbReference type="InParanoid" id="B8CFC6"/>
<protein>
    <submittedName>
        <fullName evidence="2">Uncharacterized protein</fullName>
    </submittedName>
</protein>
<gene>
    <name evidence="2" type="ORF">THAPSDRAFT_11718</name>
</gene>
<feature type="region of interest" description="Disordered" evidence="1">
    <location>
        <begin position="703"/>
        <end position="723"/>
    </location>
</feature>
<reference evidence="2 3" key="1">
    <citation type="journal article" date="2004" name="Science">
        <title>The genome of the diatom Thalassiosira pseudonana: ecology, evolution, and metabolism.</title>
        <authorList>
            <person name="Armbrust E.V."/>
            <person name="Berges J.A."/>
            <person name="Bowler C."/>
            <person name="Green B.R."/>
            <person name="Martinez D."/>
            <person name="Putnam N.H."/>
            <person name="Zhou S."/>
            <person name="Allen A.E."/>
            <person name="Apt K.E."/>
            <person name="Bechner M."/>
            <person name="Brzezinski M.A."/>
            <person name="Chaal B.K."/>
            <person name="Chiovitti A."/>
            <person name="Davis A.K."/>
            <person name="Demarest M.S."/>
            <person name="Detter J.C."/>
            <person name="Glavina T."/>
            <person name="Goodstein D."/>
            <person name="Hadi M.Z."/>
            <person name="Hellsten U."/>
            <person name="Hildebrand M."/>
            <person name="Jenkins B.D."/>
            <person name="Jurka J."/>
            <person name="Kapitonov V.V."/>
            <person name="Kroger N."/>
            <person name="Lau W.W."/>
            <person name="Lane T.W."/>
            <person name="Larimer F.W."/>
            <person name="Lippmeier J.C."/>
            <person name="Lucas S."/>
            <person name="Medina M."/>
            <person name="Montsant A."/>
            <person name="Obornik M."/>
            <person name="Parker M.S."/>
            <person name="Palenik B."/>
            <person name="Pazour G.J."/>
            <person name="Richardson P.M."/>
            <person name="Rynearson T.A."/>
            <person name="Saito M.A."/>
            <person name="Schwartz D.C."/>
            <person name="Thamatrakoln K."/>
            <person name="Valentin K."/>
            <person name="Vardi A."/>
            <person name="Wilkerson F.P."/>
            <person name="Rokhsar D.S."/>
        </authorList>
    </citation>
    <scope>NUCLEOTIDE SEQUENCE [LARGE SCALE GENOMIC DNA]</scope>
    <source>
        <strain evidence="2 3">CCMP1335</strain>
    </source>
</reference>
<accession>B8CFC6</accession>
<dbReference type="Proteomes" id="UP000001449">
    <property type="component" value="Chromosome 22"/>
</dbReference>